<organism evidence="2 3">
    <name type="scientific">Myroides albus</name>
    <dbReference type="NCBI Taxonomy" id="2562892"/>
    <lineage>
        <taxon>Bacteria</taxon>
        <taxon>Pseudomonadati</taxon>
        <taxon>Bacteroidota</taxon>
        <taxon>Flavobacteriia</taxon>
        <taxon>Flavobacteriales</taxon>
        <taxon>Flavobacteriaceae</taxon>
        <taxon>Myroides</taxon>
    </lineage>
</organism>
<sequence length="56" mass="5890">MGGEVNHMPANSATQNAGGLGGKKISKYKGLGILMDVADHQKTASWGSFDSAVIWR</sequence>
<dbReference type="RefSeq" id="WP_155093047.1">
    <property type="nucleotide sequence ID" value="NZ_CP102754.1"/>
</dbReference>
<reference evidence="2 3" key="1">
    <citation type="submission" date="2019-11" db="EMBL/GenBank/DDBJ databases">
        <title>Genome of Strain BIT-d1.</title>
        <authorList>
            <person name="Yang Y."/>
        </authorList>
    </citation>
    <scope>NUCLEOTIDE SEQUENCE [LARGE SCALE GENOMIC DNA]</scope>
    <source>
        <strain evidence="2 3">BIT-d1</strain>
    </source>
</reference>
<protein>
    <submittedName>
        <fullName evidence="2">Uncharacterized protein</fullName>
    </submittedName>
</protein>
<comment type="caution">
    <text evidence="2">The sequence shown here is derived from an EMBL/GenBank/DDBJ whole genome shotgun (WGS) entry which is preliminary data.</text>
</comment>
<gene>
    <name evidence="2" type="ORF">GJV76_13020</name>
</gene>
<evidence type="ECO:0000313" key="3">
    <source>
        <dbReference type="Proteomes" id="UP000438760"/>
    </source>
</evidence>
<dbReference type="EMBL" id="WMJX01000040">
    <property type="protein sequence ID" value="MTG99042.1"/>
    <property type="molecule type" value="Genomic_DNA"/>
</dbReference>
<name>A0A6I3LSH2_9FLAO</name>
<accession>A0A6I3LSH2</accession>
<keyword evidence="3" id="KW-1185">Reference proteome</keyword>
<evidence type="ECO:0000256" key="1">
    <source>
        <dbReference type="SAM" id="MobiDB-lite"/>
    </source>
</evidence>
<proteinExistence type="predicted"/>
<evidence type="ECO:0000313" key="2">
    <source>
        <dbReference type="EMBL" id="MTG99042.1"/>
    </source>
</evidence>
<feature type="region of interest" description="Disordered" evidence="1">
    <location>
        <begin position="1"/>
        <end position="21"/>
    </location>
</feature>
<dbReference type="AlphaFoldDB" id="A0A6I3LSH2"/>
<dbReference type="Proteomes" id="UP000438760">
    <property type="component" value="Unassembled WGS sequence"/>
</dbReference>